<evidence type="ECO:0000313" key="9">
    <source>
        <dbReference type="Proteomes" id="UP000285150"/>
    </source>
</evidence>
<dbReference type="Proteomes" id="UP000285150">
    <property type="component" value="Unassembled WGS sequence"/>
</dbReference>
<proteinExistence type="predicted"/>
<dbReference type="InterPro" id="IPR007712">
    <property type="entry name" value="RelE/ParE_toxin"/>
</dbReference>
<reference evidence="2 6" key="1">
    <citation type="journal article" date="2016" name="BMC Genomics">
        <title>Type VI secretion systems of human gut Bacteroidales segregate into three genetic architectures, two of which are contained on mobile genetic elements.</title>
        <authorList>
            <person name="Coyne M.J."/>
            <person name="Roelofs K.G."/>
            <person name="Comstock L.E."/>
        </authorList>
    </citation>
    <scope>NUCLEOTIDE SEQUENCE [LARGE SCALE GENOMIC DNA]</scope>
    <source>
        <strain evidence="2 6">CL09T03C01</strain>
    </source>
</reference>
<dbReference type="PATRIC" id="fig|46506.5.peg.259"/>
<keyword evidence="6" id="KW-1185">Reference proteome</keyword>
<dbReference type="Proteomes" id="UP000283482">
    <property type="component" value="Unassembled WGS sequence"/>
</dbReference>
<dbReference type="Gene3D" id="3.30.2310.20">
    <property type="entry name" value="RelE-like"/>
    <property type="match status" value="1"/>
</dbReference>
<evidence type="ECO:0000313" key="5">
    <source>
        <dbReference type="EMBL" id="RHB30957.1"/>
    </source>
</evidence>
<evidence type="ECO:0000313" key="6">
    <source>
        <dbReference type="Proteomes" id="UP000056419"/>
    </source>
</evidence>
<dbReference type="EMBL" id="LRGC01000001">
    <property type="protein sequence ID" value="KWR57706.1"/>
    <property type="molecule type" value="Genomic_DNA"/>
</dbReference>
<dbReference type="GeneID" id="31796605"/>
<dbReference type="Proteomes" id="UP000056419">
    <property type="component" value="Unassembled WGS sequence"/>
</dbReference>
<dbReference type="EMBL" id="QSAF01000023">
    <property type="protein sequence ID" value="RGW32168.1"/>
    <property type="molecule type" value="Genomic_DNA"/>
</dbReference>
<comment type="caution">
    <text evidence="2">The sequence shown here is derived from an EMBL/GenBank/DDBJ whole genome shotgun (WGS) entry which is preliminary data.</text>
</comment>
<dbReference type="EMBL" id="QSGN01000008">
    <property type="protein sequence ID" value="RHB30957.1"/>
    <property type="molecule type" value="Genomic_DNA"/>
</dbReference>
<evidence type="ECO:0000313" key="8">
    <source>
        <dbReference type="Proteomes" id="UP000283482"/>
    </source>
</evidence>
<dbReference type="RefSeq" id="WP_005653685.1">
    <property type="nucleotide sequence ID" value="NZ_AP031449.1"/>
</dbReference>
<evidence type="ECO:0000256" key="1">
    <source>
        <dbReference type="ARBA" id="ARBA00022649"/>
    </source>
</evidence>
<protein>
    <submittedName>
        <fullName evidence="3">Type II toxin-antitoxin system RelE/ParE family toxin</fullName>
    </submittedName>
</protein>
<reference evidence="2" key="2">
    <citation type="submission" date="2016-01" db="EMBL/GenBank/DDBJ databases">
        <authorList>
            <person name="McClelland M."/>
            <person name="Jain A."/>
            <person name="Saraogi P."/>
            <person name="Mendelson R."/>
            <person name="Westerman R."/>
            <person name="SanMiguel P."/>
            <person name="Csonka L."/>
        </authorList>
    </citation>
    <scope>NUCLEOTIDE SEQUENCE</scope>
    <source>
        <strain evidence="2">CL09T03C01</strain>
    </source>
</reference>
<evidence type="ECO:0000313" key="7">
    <source>
        <dbReference type="Proteomes" id="UP000283310"/>
    </source>
</evidence>
<gene>
    <name evidence="2" type="ORF">AA415_00247</name>
    <name evidence="5" type="ORF">DW889_05140</name>
    <name evidence="4" type="ORF">DWV77_14985</name>
    <name evidence="3" type="ORF">DWY65_04450</name>
</gene>
<accession>A0A108TDC2</accession>
<dbReference type="Proteomes" id="UP000283310">
    <property type="component" value="Unassembled WGS sequence"/>
</dbReference>
<evidence type="ECO:0000313" key="2">
    <source>
        <dbReference type="EMBL" id="KWR57706.1"/>
    </source>
</evidence>
<reference evidence="7 8" key="3">
    <citation type="submission" date="2018-08" db="EMBL/GenBank/DDBJ databases">
        <title>A genome reference for cultivated species of the human gut microbiota.</title>
        <authorList>
            <person name="Zou Y."/>
            <person name="Xue W."/>
            <person name="Luo G."/>
        </authorList>
    </citation>
    <scope>NUCLEOTIDE SEQUENCE [LARGE SCALE GENOMIC DNA]</scope>
    <source>
        <strain evidence="4 9">AF12-7</strain>
        <strain evidence="3 7">AF26-20BH</strain>
        <strain evidence="5 8">AM40-34</strain>
    </source>
</reference>
<evidence type="ECO:0000313" key="3">
    <source>
        <dbReference type="EMBL" id="RGR16033.1"/>
    </source>
</evidence>
<dbReference type="EMBL" id="QRTW01000005">
    <property type="protein sequence ID" value="RGR16033.1"/>
    <property type="molecule type" value="Genomic_DNA"/>
</dbReference>
<dbReference type="STRING" id="46506.AA415_00247"/>
<evidence type="ECO:0000313" key="4">
    <source>
        <dbReference type="EMBL" id="RGW32168.1"/>
    </source>
</evidence>
<organism evidence="2 6">
    <name type="scientific">Bacteroides stercoris</name>
    <dbReference type="NCBI Taxonomy" id="46506"/>
    <lineage>
        <taxon>Bacteria</taxon>
        <taxon>Pseudomonadati</taxon>
        <taxon>Bacteroidota</taxon>
        <taxon>Bacteroidia</taxon>
        <taxon>Bacteroidales</taxon>
        <taxon>Bacteroidaceae</taxon>
        <taxon>Bacteroides</taxon>
    </lineage>
</organism>
<dbReference type="Pfam" id="PF05016">
    <property type="entry name" value="ParE_toxin"/>
    <property type="match status" value="1"/>
</dbReference>
<dbReference type="InterPro" id="IPR035093">
    <property type="entry name" value="RelE/ParE_toxin_dom_sf"/>
</dbReference>
<keyword evidence="1" id="KW-1277">Toxin-antitoxin system</keyword>
<name>A0A108TDC2_BACSE</name>
<sequence length="109" mass="12624">MEIVWLASAIEDFVSLLEKVDSLFGKAVATKVKYKISSHINLLASFPCMGMRDFYFSDDKYDVRYLINTPNVIYYAISRNEILIISILDTRQSPEMIRHTIAEILKQSR</sequence>
<dbReference type="AlphaFoldDB" id="A0A108TDC2"/>